<protein>
    <submittedName>
        <fullName evidence="1">Uncharacterized protein</fullName>
    </submittedName>
</protein>
<dbReference type="AlphaFoldDB" id="I9J0Y6"/>
<accession>I9J0Y6</accession>
<dbReference type="HOGENOM" id="CLU_3354759_0_0_10"/>
<evidence type="ECO:0000313" key="2">
    <source>
        <dbReference type="Proteomes" id="UP000004219"/>
    </source>
</evidence>
<organism evidence="1 2">
    <name type="scientific">Phocaeicola vulgatus CL09T03C04</name>
    <dbReference type="NCBI Taxonomy" id="997891"/>
    <lineage>
        <taxon>Bacteria</taxon>
        <taxon>Pseudomonadati</taxon>
        <taxon>Bacteroidota</taxon>
        <taxon>Bacteroidia</taxon>
        <taxon>Bacteroidales</taxon>
        <taxon>Bacteroidaceae</taxon>
        <taxon>Phocaeicola</taxon>
    </lineage>
</organism>
<dbReference type="EMBL" id="AGXZ01000012">
    <property type="protein sequence ID" value="EIY79944.1"/>
    <property type="molecule type" value="Genomic_DNA"/>
</dbReference>
<comment type="caution">
    <text evidence="1">The sequence shown here is derived from an EMBL/GenBank/DDBJ whole genome shotgun (WGS) entry which is preliminary data.</text>
</comment>
<reference evidence="1 2" key="1">
    <citation type="submission" date="2012-02" db="EMBL/GenBank/DDBJ databases">
        <title>The Genome Sequence of Bacteroides vulgatus CL09T03C04.</title>
        <authorList>
            <consortium name="The Broad Institute Genome Sequencing Platform"/>
            <person name="Earl A."/>
            <person name="Ward D."/>
            <person name="Feldgarden M."/>
            <person name="Gevers D."/>
            <person name="Zitomersky N.L."/>
            <person name="Coyne M.J."/>
            <person name="Comstock L.E."/>
            <person name="Young S.K."/>
            <person name="Zeng Q."/>
            <person name="Gargeya S."/>
            <person name="Fitzgerald M."/>
            <person name="Haas B."/>
            <person name="Abouelleil A."/>
            <person name="Alvarado L."/>
            <person name="Arachchi H.M."/>
            <person name="Berlin A."/>
            <person name="Chapman S.B."/>
            <person name="Gearin G."/>
            <person name="Goldberg J."/>
            <person name="Griggs A."/>
            <person name="Gujja S."/>
            <person name="Hansen M."/>
            <person name="Heiman D."/>
            <person name="Howarth C."/>
            <person name="Larimer J."/>
            <person name="Lui A."/>
            <person name="MacDonald P.J.P."/>
            <person name="McCowen C."/>
            <person name="Montmayeur A."/>
            <person name="Murphy C."/>
            <person name="Neiman D."/>
            <person name="Pearson M."/>
            <person name="Priest M."/>
            <person name="Roberts A."/>
            <person name="Saif S."/>
            <person name="Shea T."/>
            <person name="Sisk P."/>
            <person name="Stolte C."/>
            <person name="Sykes S."/>
            <person name="Wortman J."/>
            <person name="Nusbaum C."/>
            <person name="Birren B."/>
        </authorList>
    </citation>
    <scope>NUCLEOTIDE SEQUENCE [LARGE SCALE GENOMIC DNA]</scope>
    <source>
        <strain evidence="1 2">CL09T03C04</strain>
    </source>
</reference>
<dbReference type="Proteomes" id="UP000004219">
    <property type="component" value="Unassembled WGS sequence"/>
</dbReference>
<proteinExistence type="predicted"/>
<evidence type="ECO:0000313" key="1">
    <source>
        <dbReference type="EMBL" id="EIY79944.1"/>
    </source>
</evidence>
<gene>
    <name evidence="1" type="ORF">HMPREF1058_01460</name>
</gene>
<name>I9J0Y6_PHOVU</name>
<sequence length="36" mass="4133">MNCIHLIHNVIYNLVCLGNITVCELSIAHLTIFYED</sequence>
<keyword evidence="2" id="KW-1185">Reference proteome</keyword>